<protein>
    <submittedName>
        <fullName evidence="1">Uncharacterized protein</fullName>
    </submittedName>
</protein>
<gene>
    <name evidence="1" type="ORF">SAMN06275492_11962</name>
</gene>
<accession>A0A1X7K1C9</accession>
<keyword evidence="2" id="KW-1185">Reference proteome</keyword>
<sequence>MMTAQAMADRLSQRSFREYEGFIENRSA</sequence>
<name>A0A1X7K1C9_9BACT</name>
<evidence type="ECO:0000313" key="2">
    <source>
        <dbReference type="Proteomes" id="UP000193355"/>
    </source>
</evidence>
<evidence type="ECO:0000313" key="1">
    <source>
        <dbReference type="EMBL" id="SMG34322.1"/>
    </source>
</evidence>
<dbReference type="EMBL" id="FXBB01000019">
    <property type="protein sequence ID" value="SMG34322.1"/>
    <property type="molecule type" value="Genomic_DNA"/>
</dbReference>
<proteinExistence type="predicted"/>
<organism evidence="1 2">
    <name type="scientific">Dethiosulfovibrio salsuginis</name>
    <dbReference type="NCBI Taxonomy" id="561720"/>
    <lineage>
        <taxon>Bacteria</taxon>
        <taxon>Thermotogati</taxon>
        <taxon>Synergistota</taxon>
        <taxon>Synergistia</taxon>
        <taxon>Synergistales</taxon>
        <taxon>Dethiosulfovibrionaceae</taxon>
        <taxon>Dethiosulfovibrio</taxon>
    </lineage>
</organism>
<dbReference type="AlphaFoldDB" id="A0A1X7K1C9"/>
<dbReference type="Proteomes" id="UP000193355">
    <property type="component" value="Unassembled WGS sequence"/>
</dbReference>
<reference evidence="2" key="1">
    <citation type="submission" date="2017-04" db="EMBL/GenBank/DDBJ databases">
        <authorList>
            <person name="Varghese N."/>
            <person name="Submissions S."/>
        </authorList>
    </citation>
    <scope>NUCLEOTIDE SEQUENCE [LARGE SCALE GENOMIC DNA]</scope>
    <source>
        <strain evidence="2">USBA 82</strain>
    </source>
</reference>